<evidence type="ECO:0000313" key="2">
    <source>
        <dbReference type="Proteomes" id="UP000182882"/>
    </source>
</evidence>
<dbReference type="RefSeq" id="WP_218130082.1">
    <property type="nucleotide sequence ID" value="NZ_FNLN01000014.1"/>
</dbReference>
<organism evidence="1 2">
    <name type="scientific">Nitrosomonas ureae</name>
    <dbReference type="NCBI Taxonomy" id="44577"/>
    <lineage>
        <taxon>Bacteria</taxon>
        <taxon>Pseudomonadati</taxon>
        <taxon>Pseudomonadota</taxon>
        <taxon>Betaproteobacteria</taxon>
        <taxon>Nitrosomonadales</taxon>
        <taxon>Nitrosomonadaceae</taxon>
        <taxon>Nitrosomonas</taxon>
    </lineage>
</organism>
<dbReference type="Proteomes" id="UP000182882">
    <property type="component" value="Unassembled WGS sequence"/>
</dbReference>
<proteinExistence type="predicted"/>
<name>A0A1H2EMK2_9PROT</name>
<reference evidence="2" key="1">
    <citation type="submission" date="2016-10" db="EMBL/GenBank/DDBJ databases">
        <authorList>
            <person name="Varghese N."/>
            <person name="Submissions S."/>
        </authorList>
    </citation>
    <scope>NUCLEOTIDE SEQUENCE [LARGE SCALE GENOMIC DNA]</scope>
    <source>
        <strain evidence="2">Nm10</strain>
    </source>
</reference>
<protein>
    <submittedName>
        <fullName evidence="1">Uncharacterized protein</fullName>
    </submittedName>
</protein>
<gene>
    <name evidence="1" type="ORF">SAMN05216406_1141</name>
</gene>
<dbReference type="EMBL" id="FNLN01000014">
    <property type="protein sequence ID" value="SDT96321.1"/>
    <property type="molecule type" value="Genomic_DNA"/>
</dbReference>
<evidence type="ECO:0000313" key="1">
    <source>
        <dbReference type="EMBL" id="SDT96321.1"/>
    </source>
</evidence>
<feature type="non-terminal residue" evidence="1">
    <location>
        <position position="1"/>
    </location>
</feature>
<sequence length="105" mass="11502">FVNVPLSSRRISGIVLLGLGVCSSSLQFRLAGQKGSDATASNLPNLHYSKLHFKLESAIHINPGVYTFAFLQWFCSFTLTLLVVKSCASILLIFEMQSIVGVRLL</sequence>
<accession>A0A1H2EMK2</accession>
<dbReference type="AlphaFoldDB" id="A0A1H2EMK2"/>
<keyword evidence="2" id="KW-1185">Reference proteome</keyword>